<dbReference type="EMBL" id="JACHGJ010000002">
    <property type="protein sequence ID" value="MBB6480039.1"/>
    <property type="molecule type" value="Genomic_DNA"/>
</dbReference>
<comment type="similarity">
    <text evidence="2">Belongs to the tRNA methyltransferase O family.</text>
</comment>
<dbReference type="InterPro" id="IPR040372">
    <property type="entry name" value="YaeB-like"/>
</dbReference>
<dbReference type="Proteomes" id="UP000587760">
    <property type="component" value="Unassembled WGS sequence"/>
</dbReference>
<dbReference type="InterPro" id="IPR036414">
    <property type="entry name" value="YaeB_N_sf"/>
</dbReference>
<comment type="caution">
    <text evidence="4">The sequence shown here is derived from an EMBL/GenBank/DDBJ whole genome shotgun (WGS) entry which is preliminary data.</text>
</comment>
<dbReference type="InterPro" id="IPR023370">
    <property type="entry name" value="TrmO-like_N"/>
</dbReference>
<dbReference type="AlphaFoldDB" id="A0A841RAU2"/>
<dbReference type="PANTHER" id="PTHR12818">
    <property type="entry name" value="TRNA (ADENINE(37)-N6)-METHYLTRANSFERASE"/>
    <property type="match status" value="1"/>
</dbReference>
<protein>
    <submittedName>
        <fullName evidence="4">tRNA (Thr-GGU) A37 N-methylase</fullName>
    </submittedName>
</protein>
<accession>A0A841RAU2</accession>
<dbReference type="Gene3D" id="2.40.30.70">
    <property type="entry name" value="YaeB-like"/>
    <property type="match status" value="1"/>
</dbReference>
<evidence type="ECO:0000256" key="2">
    <source>
        <dbReference type="ARBA" id="ARBA00033753"/>
    </source>
</evidence>
<dbReference type="PANTHER" id="PTHR12818:SF0">
    <property type="entry name" value="TRNA (ADENINE(37)-N6)-METHYLTRANSFERASE"/>
    <property type="match status" value="1"/>
</dbReference>
<keyword evidence="4" id="KW-0489">Methyltransferase</keyword>
<dbReference type="SUPFAM" id="SSF118196">
    <property type="entry name" value="YaeB-like"/>
    <property type="match status" value="1"/>
</dbReference>
<keyword evidence="5" id="KW-1185">Reference proteome</keyword>
<evidence type="ECO:0000313" key="5">
    <source>
        <dbReference type="Proteomes" id="UP000587760"/>
    </source>
</evidence>
<feature type="domain" description="TsaA-like" evidence="3">
    <location>
        <begin position="5"/>
        <end position="129"/>
    </location>
</feature>
<dbReference type="GO" id="GO:0032259">
    <property type="term" value="P:methylation"/>
    <property type="evidence" value="ECO:0007669"/>
    <property type="project" value="UniProtKB-KW"/>
</dbReference>
<keyword evidence="4" id="KW-0808">Transferase</keyword>
<dbReference type="RefSeq" id="WP_184745814.1">
    <property type="nucleotide sequence ID" value="NZ_JACHGJ010000002.1"/>
</dbReference>
<organism evidence="4 5">
    <name type="scientific">Spirochaeta isovalerica</name>
    <dbReference type="NCBI Taxonomy" id="150"/>
    <lineage>
        <taxon>Bacteria</taxon>
        <taxon>Pseudomonadati</taxon>
        <taxon>Spirochaetota</taxon>
        <taxon>Spirochaetia</taxon>
        <taxon>Spirochaetales</taxon>
        <taxon>Spirochaetaceae</taxon>
        <taxon>Spirochaeta</taxon>
    </lineage>
</organism>
<keyword evidence="1" id="KW-0949">S-adenosyl-L-methionine</keyword>
<dbReference type="InterPro" id="IPR036413">
    <property type="entry name" value="YaeB-like_sf"/>
</dbReference>
<evidence type="ECO:0000313" key="4">
    <source>
        <dbReference type="EMBL" id="MBB6480039.1"/>
    </source>
</evidence>
<dbReference type="Pfam" id="PF01980">
    <property type="entry name" value="TrmO_N"/>
    <property type="match status" value="1"/>
</dbReference>
<evidence type="ECO:0000259" key="3">
    <source>
        <dbReference type="PROSITE" id="PS51668"/>
    </source>
</evidence>
<sequence>MKYDLKSIGTIETGERGFVIQLEKDFRSALTGLENFSHIQVYWWAHLLDRPEMRKLTTVEKPYVKSPDQLGIFATRSPVRPNPLAMTLVPLTFIDLAEGMAGLAYIDAEPGTPVLDIKPYYGMERVREYTVPSWCAHWPEWYEDAADFDWESEFVNAR</sequence>
<evidence type="ECO:0000256" key="1">
    <source>
        <dbReference type="ARBA" id="ARBA00022691"/>
    </source>
</evidence>
<reference evidence="4 5" key="1">
    <citation type="submission" date="2020-08" db="EMBL/GenBank/DDBJ databases">
        <title>Genomic Encyclopedia of Type Strains, Phase IV (KMG-IV): sequencing the most valuable type-strain genomes for metagenomic binning, comparative biology and taxonomic classification.</title>
        <authorList>
            <person name="Goeker M."/>
        </authorList>
    </citation>
    <scope>NUCLEOTIDE SEQUENCE [LARGE SCALE GENOMIC DNA]</scope>
    <source>
        <strain evidence="4 5">DSM 2461</strain>
    </source>
</reference>
<gene>
    <name evidence="4" type="ORF">HNR50_001697</name>
</gene>
<name>A0A841RAU2_9SPIO</name>
<proteinExistence type="inferred from homology"/>
<dbReference type="PROSITE" id="PS51668">
    <property type="entry name" value="TSAA_2"/>
    <property type="match status" value="1"/>
</dbReference>
<dbReference type="GO" id="GO:0008168">
    <property type="term" value="F:methyltransferase activity"/>
    <property type="evidence" value="ECO:0007669"/>
    <property type="project" value="UniProtKB-KW"/>
</dbReference>